<dbReference type="InterPro" id="IPR014002">
    <property type="entry name" value="Agenet_dom_plant"/>
</dbReference>
<gene>
    <name evidence="5" type="ORF">COCNU_06G000130</name>
</gene>
<dbReference type="InterPro" id="IPR005491">
    <property type="entry name" value="ENT_dom"/>
</dbReference>
<dbReference type="SMART" id="SM01191">
    <property type="entry name" value="ENT"/>
    <property type="match status" value="1"/>
</dbReference>
<dbReference type="Proteomes" id="UP000797356">
    <property type="component" value="Chromosome 6"/>
</dbReference>
<dbReference type="SUPFAM" id="SSF158639">
    <property type="entry name" value="ENT-like"/>
    <property type="match status" value="1"/>
</dbReference>
<feature type="region of interest" description="Disordered" evidence="3">
    <location>
        <begin position="157"/>
        <end position="181"/>
    </location>
</feature>
<sequence length="393" mass="44323">MRFKKGSKVEVLNKWEVPSGSWWCAEIISGNGHTYSVRYDQYLPDVDGAVERVPRKAIRPCPPPVKVPRSWVAGDIVEVFDNNSWKLAEVSKVVARNFYFVRLLGSFREFRVHISDLRESGRCSDGLMNSQTKIVKFSPQLPQSCIELEKYGGDEQTRVENNDGYAEPTSRSMKKRSVPIDTCTGTSRKMRAVQEEGRHQQIIARHSSQLLQKVDAVASPCKVLGEKYMHASLNHRIYEMGSDKQKPQADVGYRFIGSVEPNDAESVSSSVGSCSPRKSLCRSFHYPIARPPQGLDNHFDDADSSCASGRDFSLHAKKALEEEIHHLELHAYHSTMLALYASGPLNWEKEAVMTNLRLMLHISNDEHLLELRHLASAKTDIHHSSQNTVFSSL</sequence>
<keyword evidence="6" id="KW-1185">Reference proteome</keyword>
<evidence type="ECO:0000313" key="5">
    <source>
        <dbReference type="EMBL" id="KAG1346184.1"/>
    </source>
</evidence>
<dbReference type="SMART" id="SM00743">
    <property type="entry name" value="Agenet"/>
    <property type="match status" value="2"/>
</dbReference>
<dbReference type="Pfam" id="PF05641">
    <property type="entry name" value="Agenet"/>
    <property type="match status" value="1"/>
</dbReference>
<keyword evidence="2" id="KW-0539">Nucleus</keyword>
<dbReference type="PANTHER" id="PTHR31917:SF5">
    <property type="entry name" value="OS02G0204500 PROTEIN"/>
    <property type="match status" value="1"/>
</dbReference>
<evidence type="ECO:0000313" key="6">
    <source>
        <dbReference type="Proteomes" id="UP000797356"/>
    </source>
</evidence>
<evidence type="ECO:0000256" key="1">
    <source>
        <dbReference type="ARBA" id="ARBA00004123"/>
    </source>
</evidence>
<comment type="subcellular location">
    <subcellularLocation>
        <location evidence="1">Nucleus</location>
    </subcellularLocation>
</comment>
<dbReference type="AlphaFoldDB" id="A0A8K0I9P1"/>
<evidence type="ECO:0000256" key="3">
    <source>
        <dbReference type="SAM" id="MobiDB-lite"/>
    </source>
</evidence>
<dbReference type="InterPro" id="IPR008395">
    <property type="entry name" value="Agenet-like_dom"/>
</dbReference>
<reference evidence="5" key="2">
    <citation type="submission" date="2019-07" db="EMBL/GenBank/DDBJ databases">
        <authorList>
            <person name="Yang Y."/>
            <person name="Bocs S."/>
            <person name="Baudouin L."/>
        </authorList>
    </citation>
    <scope>NUCLEOTIDE SEQUENCE</scope>
    <source>
        <tissue evidence="5">Spear leaf of Hainan Tall coconut</tissue>
    </source>
</reference>
<accession>A0A8K0I9P1</accession>
<protein>
    <recommendedName>
        <fullName evidence="4">ENT domain-containing protein</fullName>
    </recommendedName>
</protein>
<dbReference type="InterPro" id="IPR036142">
    <property type="entry name" value="ENT_dom-like_sf"/>
</dbReference>
<comment type="caution">
    <text evidence="5">The sequence shown here is derived from an EMBL/GenBank/DDBJ whole genome shotgun (WGS) entry which is preliminary data.</text>
</comment>
<evidence type="ECO:0000259" key="4">
    <source>
        <dbReference type="PROSITE" id="PS51138"/>
    </source>
</evidence>
<dbReference type="Gene3D" id="1.10.1240.40">
    <property type="entry name" value="ENT domain"/>
    <property type="match status" value="1"/>
</dbReference>
<dbReference type="GO" id="GO:0005634">
    <property type="term" value="C:nucleus"/>
    <property type="evidence" value="ECO:0007669"/>
    <property type="project" value="UniProtKB-SubCell"/>
</dbReference>
<proteinExistence type="predicted"/>
<dbReference type="CDD" id="cd20406">
    <property type="entry name" value="Tudor_Agenet_AtDUF_rpt2_4"/>
    <property type="match status" value="1"/>
</dbReference>
<dbReference type="PANTHER" id="PTHR31917">
    <property type="entry name" value="AGENET DOMAIN-CONTAINING PROTEIN-RELATED"/>
    <property type="match status" value="1"/>
</dbReference>
<reference evidence="5" key="1">
    <citation type="journal article" date="2017" name="Gigascience">
        <title>The genome draft of coconut (Cocos nucifera).</title>
        <authorList>
            <person name="Xiao Y."/>
            <person name="Xu P."/>
            <person name="Fan H."/>
            <person name="Baudouin L."/>
            <person name="Xia W."/>
            <person name="Bocs S."/>
            <person name="Xu J."/>
            <person name="Li Q."/>
            <person name="Guo A."/>
            <person name="Zhou L."/>
            <person name="Li J."/>
            <person name="Wu Y."/>
            <person name="Ma Z."/>
            <person name="Armero A."/>
            <person name="Issali A.E."/>
            <person name="Liu N."/>
            <person name="Peng M."/>
            <person name="Yang Y."/>
        </authorList>
    </citation>
    <scope>NUCLEOTIDE SEQUENCE</scope>
    <source>
        <tissue evidence="5">Spear leaf of Hainan Tall coconut</tissue>
    </source>
</reference>
<feature type="domain" description="ENT" evidence="4">
    <location>
        <begin position="320"/>
        <end position="393"/>
    </location>
</feature>
<dbReference type="Pfam" id="PF03735">
    <property type="entry name" value="ENT"/>
    <property type="match status" value="1"/>
</dbReference>
<name>A0A8K0I9P1_COCNU</name>
<dbReference type="OrthoDB" id="663550at2759"/>
<evidence type="ECO:0000256" key="2">
    <source>
        <dbReference type="ARBA" id="ARBA00023242"/>
    </source>
</evidence>
<organism evidence="5 6">
    <name type="scientific">Cocos nucifera</name>
    <name type="common">Coconut palm</name>
    <dbReference type="NCBI Taxonomy" id="13894"/>
    <lineage>
        <taxon>Eukaryota</taxon>
        <taxon>Viridiplantae</taxon>
        <taxon>Streptophyta</taxon>
        <taxon>Embryophyta</taxon>
        <taxon>Tracheophyta</taxon>
        <taxon>Spermatophyta</taxon>
        <taxon>Magnoliopsida</taxon>
        <taxon>Liliopsida</taxon>
        <taxon>Arecaceae</taxon>
        <taxon>Arecoideae</taxon>
        <taxon>Cocoseae</taxon>
        <taxon>Attaleinae</taxon>
        <taxon>Cocos</taxon>
    </lineage>
</organism>
<dbReference type="PROSITE" id="PS51138">
    <property type="entry name" value="ENT"/>
    <property type="match status" value="1"/>
</dbReference>
<dbReference type="EMBL" id="CM017877">
    <property type="protein sequence ID" value="KAG1346184.1"/>
    <property type="molecule type" value="Genomic_DNA"/>
</dbReference>